<gene>
    <name evidence="2" type="ORF">RN607_13810</name>
</gene>
<accession>A0AA96FAP4</accession>
<dbReference type="EMBL" id="CP134880">
    <property type="protein sequence ID" value="WNM27261.1"/>
    <property type="molecule type" value="Genomic_DNA"/>
</dbReference>
<keyword evidence="1" id="KW-0732">Signal</keyword>
<dbReference type="AlphaFoldDB" id="A0AA96FAP4"/>
<dbReference type="KEGG" id="dcp:RN607_13810"/>
<reference evidence="2" key="1">
    <citation type="submission" date="2023-09" db="EMBL/GenBank/DDBJ databases">
        <title>Demequina sp. a novel bacteria isolated from Capsicum annuum.</title>
        <authorList>
            <person name="Humaira Z."/>
            <person name="Lee J."/>
            <person name="Cho D."/>
        </authorList>
    </citation>
    <scope>NUCLEOTIDE SEQUENCE</scope>
    <source>
        <strain evidence="2">PMTSA13</strain>
    </source>
</reference>
<proteinExistence type="predicted"/>
<organism evidence="2">
    <name type="scientific">Demequina capsici</name>
    <dbReference type="NCBI Taxonomy" id="3075620"/>
    <lineage>
        <taxon>Bacteria</taxon>
        <taxon>Bacillati</taxon>
        <taxon>Actinomycetota</taxon>
        <taxon>Actinomycetes</taxon>
        <taxon>Micrococcales</taxon>
        <taxon>Demequinaceae</taxon>
        <taxon>Demequina</taxon>
    </lineage>
</organism>
<evidence type="ECO:0008006" key="3">
    <source>
        <dbReference type="Google" id="ProtNLM"/>
    </source>
</evidence>
<evidence type="ECO:0000313" key="2">
    <source>
        <dbReference type="EMBL" id="WNM27261.1"/>
    </source>
</evidence>
<dbReference type="Proteomes" id="UP001303408">
    <property type="component" value="Chromosome"/>
</dbReference>
<dbReference type="PROSITE" id="PS51257">
    <property type="entry name" value="PROKAR_LIPOPROTEIN"/>
    <property type="match status" value="1"/>
</dbReference>
<dbReference type="RefSeq" id="WP_313543210.1">
    <property type="nucleotide sequence ID" value="NZ_CP134880.1"/>
</dbReference>
<feature type="signal peptide" evidence="1">
    <location>
        <begin position="1"/>
        <end position="33"/>
    </location>
</feature>
<protein>
    <recommendedName>
        <fullName evidence="3">Lipoprotein</fullName>
    </recommendedName>
</protein>
<sequence>MKTSTRRRTASAWALGALLAAGSVSGCTTQAVADEHSGEVSASEMASAGYEELATRLLAGILDSSYGPTLASFDGRTVPAPGSISALQTSSTTDYAAWDVDARAERQQDPTERAAAIGQVVPLSDAALAEVASLIERCRSLEEQAAPGFSDVDIVTATVETAGVEATVADPTGDRLVKITSHLTEHYRSGVVSEAYDDTYVTFDATTGEVLGIRPATDSGTW</sequence>
<feature type="chain" id="PRO_5041726116" description="Lipoprotein" evidence="1">
    <location>
        <begin position="34"/>
        <end position="222"/>
    </location>
</feature>
<name>A0AA96FAP4_9MICO</name>
<evidence type="ECO:0000256" key="1">
    <source>
        <dbReference type="SAM" id="SignalP"/>
    </source>
</evidence>